<dbReference type="GO" id="GO:0000976">
    <property type="term" value="F:transcription cis-regulatory region binding"/>
    <property type="evidence" value="ECO:0007669"/>
    <property type="project" value="TreeGrafter"/>
</dbReference>
<gene>
    <name evidence="6" type="ORF">VK70_24960</name>
</gene>
<dbReference type="PATRIC" id="fig|1333534.5.peg.5457"/>
<name>A0A0F7FEG5_PAEDU</name>
<dbReference type="RefSeq" id="WP_025695473.1">
    <property type="nucleotide sequence ID" value="NZ_ASQQ01000317.1"/>
</dbReference>
<dbReference type="HOGENOM" id="CLU_069356_12_10_9"/>
<dbReference type="InterPro" id="IPR050109">
    <property type="entry name" value="HTH-type_TetR-like_transc_reg"/>
</dbReference>
<feature type="DNA-binding region" description="H-T-H motif" evidence="4">
    <location>
        <begin position="33"/>
        <end position="52"/>
    </location>
</feature>
<keyword evidence="3" id="KW-0804">Transcription</keyword>
<dbReference type="Proteomes" id="UP000034189">
    <property type="component" value="Chromosome"/>
</dbReference>
<dbReference type="AlphaFoldDB" id="A0A0F7FEG5"/>
<evidence type="ECO:0000256" key="3">
    <source>
        <dbReference type="ARBA" id="ARBA00023163"/>
    </source>
</evidence>
<evidence type="ECO:0000256" key="2">
    <source>
        <dbReference type="ARBA" id="ARBA00023125"/>
    </source>
</evidence>
<accession>A0A0F7FEG5</accession>
<dbReference type="EMBL" id="CP011114">
    <property type="protein sequence ID" value="AKG37333.1"/>
    <property type="molecule type" value="Genomic_DNA"/>
</dbReference>
<dbReference type="OrthoDB" id="9814200at2"/>
<dbReference type="PRINTS" id="PR00455">
    <property type="entry name" value="HTHTETR"/>
</dbReference>
<dbReference type="InterPro" id="IPR009057">
    <property type="entry name" value="Homeodomain-like_sf"/>
</dbReference>
<evidence type="ECO:0000313" key="7">
    <source>
        <dbReference type="Proteomes" id="UP000034189"/>
    </source>
</evidence>
<dbReference type="PANTHER" id="PTHR30055">
    <property type="entry name" value="HTH-TYPE TRANSCRIPTIONAL REGULATOR RUTR"/>
    <property type="match status" value="1"/>
</dbReference>
<keyword evidence="2 4" id="KW-0238">DNA-binding</keyword>
<proteinExistence type="predicted"/>
<evidence type="ECO:0000259" key="5">
    <source>
        <dbReference type="PROSITE" id="PS50977"/>
    </source>
</evidence>
<dbReference type="PANTHER" id="PTHR30055:SF234">
    <property type="entry name" value="HTH-TYPE TRANSCRIPTIONAL REGULATOR BETI"/>
    <property type="match status" value="1"/>
</dbReference>
<dbReference type="InterPro" id="IPR001647">
    <property type="entry name" value="HTH_TetR"/>
</dbReference>
<dbReference type="GO" id="GO:0003700">
    <property type="term" value="F:DNA-binding transcription factor activity"/>
    <property type="evidence" value="ECO:0007669"/>
    <property type="project" value="TreeGrafter"/>
</dbReference>
<feature type="domain" description="HTH tetR-type" evidence="5">
    <location>
        <begin position="10"/>
        <end position="70"/>
    </location>
</feature>
<reference evidence="6 7" key="2">
    <citation type="journal article" date="2016" name="Genome Announc.">
        <title>Genome Sequence of a Gram-Positive Diazotroph, Paenibacillus durus Type Strain ATCC 35681.</title>
        <authorList>
            <person name="Halim M.A."/>
            <person name="Rahman A.Y."/>
            <person name="Sim K.S."/>
            <person name="Yam H.C."/>
            <person name="Rahim A.A."/>
            <person name="Ghazali A.H."/>
            <person name="Najimudin N."/>
        </authorList>
    </citation>
    <scope>NUCLEOTIDE SEQUENCE [LARGE SCALE GENOMIC DNA]</scope>
    <source>
        <strain evidence="6 7">ATCC 35681</strain>
    </source>
</reference>
<dbReference type="Gene3D" id="1.10.357.10">
    <property type="entry name" value="Tetracycline Repressor, domain 2"/>
    <property type="match status" value="1"/>
</dbReference>
<evidence type="ECO:0000256" key="4">
    <source>
        <dbReference type="PROSITE-ProRule" id="PRU00335"/>
    </source>
</evidence>
<reference evidence="6 7" key="1">
    <citation type="submission" date="2015-03" db="EMBL/GenBank/DDBJ databases">
        <authorList>
            <person name="Abdul Halim M."/>
        </authorList>
    </citation>
    <scope>NUCLEOTIDE SEQUENCE [LARGE SCALE GENOMIC DNA]</scope>
    <source>
        <strain evidence="6 7">ATCC 35681</strain>
    </source>
</reference>
<sequence>MPRKKTMHAEERRNSILQAGLHIFTQKGYHGTSVREIAKEVGMNEALLYYYFPSKIDLVKAIVDMLTFENIKFIQLAKAQEDPVETLNVIGRQLIRYINEDDSFLRLSFSVLFVDDNEVKAPLAGFFEQRTQELVTLLKPKLAVIDEEELRMSIDAFFNGIFGYYIAKKYYQVSHLQQTDDNAYVSLLAEKLAAQFPPARGR</sequence>
<dbReference type="SUPFAM" id="SSF46689">
    <property type="entry name" value="Homeodomain-like"/>
    <property type="match status" value="1"/>
</dbReference>
<organism evidence="6 7">
    <name type="scientific">Paenibacillus durus ATCC 35681</name>
    <dbReference type="NCBI Taxonomy" id="1333534"/>
    <lineage>
        <taxon>Bacteria</taxon>
        <taxon>Bacillati</taxon>
        <taxon>Bacillota</taxon>
        <taxon>Bacilli</taxon>
        <taxon>Bacillales</taxon>
        <taxon>Paenibacillaceae</taxon>
        <taxon>Paenibacillus</taxon>
    </lineage>
</organism>
<protein>
    <recommendedName>
        <fullName evidence="5">HTH tetR-type domain-containing protein</fullName>
    </recommendedName>
</protein>
<dbReference type="PROSITE" id="PS50977">
    <property type="entry name" value="HTH_TETR_2"/>
    <property type="match status" value="1"/>
</dbReference>
<dbReference type="Pfam" id="PF00440">
    <property type="entry name" value="TetR_N"/>
    <property type="match status" value="1"/>
</dbReference>
<keyword evidence="1" id="KW-0805">Transcription regulation</keyword>
<evidence type="ECO:0000313" key="6">
    <source>
        <dbReference type="EMBL" id="AKG37333.1"/>
    </source>
</evidence>
<evidence type="ECO:0000256" key="1">
    <source>
        <dbReference type="ARBA" id="ARBA00023015"/>
    </source>
</evidence>